<keyword evidence="2" id="KW-1185">Reference proteome</keyword>
<proteinExistence type="predicted"/>
<comment type="caution">
    <text evidence="1">The sequence shown here is derived from an EMBL/GenBank/DDBJ whole genome shotgun (WGS) entry which is preliminary data.</text>
</comment>
<dbReference type="AlphaFoldDB" id="A0AAD7MXZ1"/>
<gene>
    <name evidence="1" type="ORF">B0H16DRAFT_111940</name>
</gene>
<protein>
    <recommendedName>
        <fullName evidence="3">S-adenosyl-L-methionine-dependent methyltransferase</fullName>
    </recommendedName>
</protein>
<dbReference type="InterPro" id="IPR029063">
    <property type="entry name" value="SAM-dependent_MTases_sf"/>
</dbReference>
<dbReference type="InterPro" id="IPR052356">
    <property type="entry name" value="Thiol_S-MT"/>
</dbReference>
<dbReference type="CDD" id="cd02440">
    <property type="entry name" value="AdoMet_MTases"/>
    <property type="match status" value="1"/>
</dbReference>
<dbReference type="PANTHER" id="PTHR45036:SF1">
    <property type="entry name" value="METHYLTRANSFERASE LIKE 7A"/>
    <property type="match status" value="1"/>
</dbReference>
<evidence type="ECO:0000313" key="2">
    <source>
        <dbReference type="Proteomes" id="UP001215598"/>
    </source>
</evidence>
<dbReference type="SUPFAM" id="SSF53335">
    <property type="entry name" value="S-adenosyl-L-methionine-dependent methyltransferases"/>
    <property type="match status" value="1"/>
</dbReference>
<evidence type="ECO:0000313" key="1">
    <source>
        <dbReference type="EMBL" id="KAJ7736925.1"/>
    </source>
</evidence>
<evidence type="ECO:0008006" key="3">
    <source>
        <dbReference type="Google" id="ProtNLM"/>
    </source>
</evidence>
<dbReference type="Pfam" id="PF13489">
    <property type="entry name" value="Methyltransf_23"/>
    <property type="match status" value="1"/>
</dbReference>
<dbReference type="Gene3D" id="3.40.50.150">
    <property type="entry name" value="Vaccinia Virus protein VP39"/>
    <property type="match status" value="1"/>
</dbReference>
<dbReference type="Proteomes" id="UP001215598">
    <property type="component" value="Unassembled WGS sequence"/>
</dbReference>
<sequence>MKFRAILNTFDDMWAGLKIGVPAVLRAIMASPPLLFSSGTLSRISMANIWVPFGAGSDESTRADKTELITSHARGVVLDLGAGHGHTVNYLDRTMVTKYVALEPNVFMHPRIRAMAAAAGYTEADGTLLVLSCGAEDATSILSSVHEPVDTIVSVLTLCTIPTPQSTIRTLLLDVLAPSGSLLFLEHVRSHRADVVFWQKIITPMWKRIFDGCCLDRPTDIWVKELVDESGASVWKEGKIWDLADDKDEETTFWRRLGRFLKM</sequence>
<organism evidence="1 2">
    <name type="scientific">Mycena metata</name>
    <dbReference type="NCBI Taxonomy" id="1033252"/>
    <lineage>
        <taxon>Eukaryota</taxon>
        <taxon>Fungi</taxon>
        <taxon>Dikarya</taxon>
        <taxon>Basidiomycota</taxon>
        <taxon>Agaricomycotina</taxon>
        <taxon>Agaricomycetes</taxon>
        <taxon>Agaricomycetidae</taxon>
        <taxon>Agaricales</taxon>
        <taxon>Marasmiineae</taxon>
        <taxon>Mycenaceae</taxon>
        <taxon>Mycena</taxon>
    </lineage>
</organism>
<reference evidence="1" key="1">
    <citation type="submission" date="2023-03" db="EMBL/GenBank/DDBJ databases">
        <title>Massive genome expansion in bonnet fungi (Mycena s.s.) driven by repeated elements and novel gene families across ecological guilds.</title>
        <authorList>
            <consortium name="Lawrence Berkeley National Laboratory"/>
            <person name="Harder C.B."/>
            <person name="Miyauchi S."/>
            <person name="Viragh M."/>
            <person name="Kuo A."/>
            <person name="Thoen E."/>
            <person name="Andreopoulos B."/>
            <person name="Lu D."/>
            <person name="Skrede I."/>
            <person name="Drula E."/>
            <person name="Henrissat B."/>
            <person name="Morin E."/>
            <person name="Kohler A."/>
            <person name="Barry K."/>
            <person name="LaButti K."/>
            <person name="Morin E."/>
            <person name="Salamov A."/>
            <person name="Lipzen A."/>
            <person name="Mereny Z."/>
            <person name="Hegedus B."/>
            <person name="Baldrian P."/>
            <person name="Stursova M."/>
            <person name="Weitz H."/>
            <person name="Taylor A."/>
            <person name="Grigoriev I.V."/>
            <person name="Nagy L.G."/>
            <person name="Martin F."/>
            <person name="Kauserud H."/>
        </authorList>
    </citation>
    <scope>NUCLEOTIDE SEQUENCE</scope>
    <source>
        <strain evidence="1">CBHHK182m</strain>
    </source>
</reference>
<dbReference type="PANTHER" id="PTHR45036">
    <property type="entry name" value="METHYLTRANSFERASE LIKE 7B"/>
    <property type="match status" value="1"/>
</dbReference>
<accession>A0AAD7MXZ1</accession>
<dbReference type="EMBL" id="JARKIB010000119">
    <property type="protein sequence ID" value="KAJ7736925.1"/>
    <property type="molecule type" value="Genomic_DNA"/>
</dbReference>
<name>A0AAD7MXZ1_9AGAR</name>